<keyword evidence="2" id="KW-1185">Reference proteome</keyword>
<dbReference type="NCBIfam" id="TIGR04131">
    <property type="entry name" value="Bac_Flav_CTERM"/>
    <property type="match status" value="1"/>
</dbReference>
<name>A0A8J8FD14_9BACT</name>
<dbReference type="InterPro" id="IPR035986">
    <property type="entry name" value="PKD_dom_sf"/>
</dbReference>
<dbReference type="InterPro" id="IPR026341">
    <property type="entry name" value="T9SS_type_B"/>
</dbReference>
<dbReference type="AlphaFoldDB" id="A0A8J8FD14"/>
<organism evidence="1 2">
    <name type="scientific">Limnovirga soli</name>
    <dbReference type="NCBI Taxonomy" id="2656915"/>
    <lineage>
        <taxon>Bacteria</taxon>
        <taxon>Pseudomonadati</taxon>
        <taxon>Bacteroidota</taxon>
        <taxon>Chitinophagia</taxon>
        <taxon>Chitinophagales</taxon>
        <taxon>Chitinophagaceae</taxon>
        <taxon>Limnovirga</taxon>
    </lineage>
</organism>
<dbReference type="Pfam" id="PF13585">
    <property type="entry name" value="CHU_C"/>
    <property type="match status" value="1"/>
</dbReference>
<dbReference type="RefSeq" id="WP_171607152.1">
    <property type="nucleotide sequence ID" value="NZ_WHPF01000004.1"/>
</dbReference>
<proteinExistence type="predicted"/>
<dbReference type="InterPro" id="IPR013783">
    <property type="entry name" value="Ig-like_fold"/>
</dbReference>
<accession>A0A8J8FD14</accession>
<reference evidence="1" key="1">
    <citation type="submission" date="2019-10" db="EMBL/GenBank/DDBJ databases">
        <title>Draft genome sequence of Panacibacter sp. KCS-6.</title>
        <authorList>
            <person name="Yim K.J."/>
        </authorList>
    </citation>
    <scope>NUCLEOTIDE SEQUENCE</scope>
    <source>
        <strain evidence="1">KCS-6</strain>
    </source>
</reference>
<evidence type="ECO:0000313" key="1">
    <source>
        <dbReference type="EMBL" id="NNV55227.1"/>
    </source>
</evidence>
<comment type="caution">
    <text evidence="1">The sequence shown here is derived from an EMBL/GenBank/DDBJ whole genome shotgun (WGS) entry which is preliminary data.</text>
</comment>
<protein>
    <submittedName>
        <fullName evidence="1">T9SS type B sorting domain-containing protein</fullName>
    </submittedName>
</protein>
<evidence type="ECO:0000313" key="2">
    <source>
        <dbReference type="Proteomes" id="UP000598971"/>
    </source>
</evidence>
<dbReference type="Gene3D" id="2.60.40.10">
    <property type="entry name" value="Immunoglobulins"/>
    <property type="match status" value="2"/>
</dbReference>
<sequence>MPTAFAQNTCLDLGIKGQTPRTAIPVCGASVFIQDSVPDCVNSQVPAVLCSRDGTSVYTDTNPFYYSFTCYTAGSLGFTIEPKNGADDYNWQLFDITGHSSGAIFTDVNLFLAGNWSGSPGTTGASAAGTNVMECLSTSTANISTFSAMPALKVNHNYLLMVSHHINGLRNGYKISFNGGTASITNPVPPTLLAASVNCDATVIRLQLNKPVSCESIESGGTDFSVNGVQVIAASGINCSTEFATDQIDITLANALPAGTYTLQIEKGADNNTLVDICGNPIALHANIALTVTDASLNPKIDSIAPIACAPQQLYVLSKQNLQCNTIAANGSNFLITGPQTVQVVAASVNCNNNLSAGVTLQLSAPIVKAGNYTIQVVNASDGNPIVNECGIAIYNSLDFIVKDTVNALFSFQVQQGCRADTVQFTANIGNGIYSWHWLFDDTQSSTLQNPQLLYTVFGDKKAQLIVSNGFCSDTTEVDFYLDHDSLRAAFTKPDFYCPNDIAYFTDASIGQINQWYWQFGNGNSSFLQIPPPQVYTAATTERLYPVQLVITSDKLCSDTVLQYIKVVNSCYIAVPTAFTPNQDGLNDFLYPLNAYQSANLRFSVYNKFGKQVFTTTDWTKKWDGTFNGTAQPPGVYVWQLQYTSTVSGKTITQHGTTVLIR</sequence>
<gene>
    <name evidence="1" type="ORF">GD597_07135</name>
</gene>
<dbReference type="Proteomes" id="UP000598971">
    <property type="component" value="Unassembled WGS sequence"/>
</dbReference>
<dbReference type="SUPFAM" id="SSF49299">
    <property type="entry name" value="PKD domain"/>
    <property type="match status" value="2"/>
</dbReference>
<dbReference type="EMBL" id="WHPF01000004">
    <property type="protein sequence ID" value="NNV55227.1"/>
    <property type="molecule type" value="Genomic_DNA"/>
</dbReference>